<proteinExistence type="predicted"/>
<evidence type="ECO:0000313" key="1">
    <source>
        <dbReference type="EMBL" id="KAI5420953.1"/>
    </source>
</evidence>
<organism evidence="1 2">
    <name type="scientific">Pisum sativum</name>
    <name type="common">Garden pea</name>
    <name type="synonym">Lathyrus oleraceus</name>
    <dbReference type="NCBI Taxonomy" id="3888"/>
    <lineage>
        <taxon>Eukaryota</taxon>
        <taxon>Viridiplantae</taxon>
        <taxon>Streptophyta</taxon>
        <taxon>Embryophyta</taxon>
        <taxon>Tracheophyta</taxon>
        <taxon>Spermatophyta</taxon>
        <taxon>Magnoliopsida</taxon>
        <taxon>eudicotyledons</taxon>
        <taxon>Gunneridae</taxon>
        <taxon>Pentapetalae</taxon>
        <taxon>rosids</taxon>
        <taxon>fabids</taxon>
        <taxon>Fabales</taxon>
        <taxon>Fabaceae</taxon>
        <taxon>Papilionoideae</taxon>
        <taxon>50 kb inversion clade</taxon>
        <taxon>NPAAA clade</taxon>
        <taxon>Hologalegina</taxon>
        <taxon>IRL clade</taxon>
        <taxon>Fabeae</taxon>
        <taxon>Lathyrus</taxon>
    </lineage>
</organism>
<name>A0A9D5ATA3_PEA</name>
<comment type="caution">
    <text evidence="1">The sequence shown here is derived from an EMBL/GenBank/DDBJ whole genome shotgun (WGS) entry which is preliminary data.</text>
</comment>
<protein>
    <submittedName>
        <fullName evidence="1">Uncharacterized protein</fullName>
    </submittedName>
</protein>
<evidence type="ECO:0000313" key="2">
    <source>
        <dbReference type="Proteomes" id="UP001058974"/>
    </source>
</evidence>
<dbReference type="EMBL" id="JAMSHJ010000004">
    <property type="protein sequence ID" value="KAI5420953.1"/>
    <property type="molecule type" value="Genomic_DNA"/>
</dbReference>
<dbReference type="Gramene" id="Psat04G0470300-T1">
    <property type="protein sequence ID" value="KAI5420953.1"/>
    <property type="gene ID" value="KIW84_044703"/>
</dbReference>
<keyword evidence="2" id="KW-1185">Reference proteome</keyword>
<gene>
    <name evidence="1" type="ORF">KIW84_044703</name>
</gene>
<dbReference type="Proteomes" id="UP001058974">
    <property type="component" value="Chromosome 4"/>
</dbReference>
<dbReference type="AlphaFoldDB" id="A0A9D5ATA3"/>
<sequence>MENCEFKKISEGKNSRLVADFYDHEVRATVCDCDSSKSPGPNGINFSFVRDFWSILNFDFTLMLKEFHSDVGTGSDAVLVVELVRLSLVTGISVVTDDSIGCIDSGTGGGLDTGSVVGLDTGTDGSGVDDSCSRDWFGS</sequence>
<accession>A0A9D5ATA3</accession>
<reference evidence="1 2" key="1">
    <citation type="journal article" date="2022" name="Nat. Genet.">
        <title>Improved pea reference genome and pan-genome highlight genomic features and evolutionary characteristics.</title>
        <authorList>
            <person name="Yang T."/>
            <person name="Liu R."/>
            <person name="Luo Y."/>
            <person name="Hu S."/>
            <person name="Wang D."/>
            <person name="Wang C."/>
            <person name="Pandey M.K."/>
            <person name="Ge S."/>
            <person name="Xu Q."/>
            <person name="Li N."/>
            <person name="Li G."/>
            <person name="Huang Y."/>
            <person name="Saxena R.K."/>
            <person name="Ji Y."/>
            <person name="Li M."/>
            <person name="Yan X."/>
            <person name="He Y."/>
            <person name="Liu Y."/>
            <person name="Wang X."/>
            <person name="Xiang C."/>
            <person name="Varshney R.K."/>
            <person name="Ding H."/>
            <person name="Gao S."/>
            <person name="Zong X."/>
        </authorList>
    </citation>
    <scope>NUCLEOTIDE SEQUENCE [LARGE SCALE GENOMIC DNA]</scope>
    <source>
        <strain evidence="1 2">cv. Zhongwan 6</strain>
    </source>
</reference>